<dbReference type="PROSITE" id="PS01359">
    <property type="entry name" value="ZF_PHD_1"/>
    <property type="match status" value="1"/>
</dbReference>
<evidence type="ECO:0000256" key="2">
    <source>
        <dbReference type="ARBA" id="ARBA00022771"/>
    </source>
</evidence>
<gene>
    <name evidence="6" type="ORF">ACJMK2_023965</name>
</gene>
<dbReference type="GO" id="GO:0006281">
    <property type="term" value="P:DNA repair"/>
    <property type="evidence" value="ECO:0007669"/>
    <property type="project" value="UniProtKB-ARBA"/>
</dbReference>
<protein>
    <recommendedName>
        <fullName evidence="5">PHD-type domain-containing protein</fullName>
    </recommendedName>
</protein>
<feature type="domain" description="PHD-type" evidence="5">
    <location>
        <begin position="492"/>
        <end position="544"/>
    </location>
</feature>
<keyword evidence="7" id="KW-1185">Reference proteome</keyword>
<keyword evidence="1" id="KW-0479">Metal-binding</keyword>
<dbReference type="EMBL" id="JBJQND010000019">
    <property type="protein sequence ID" value="KAL3832311.1"/>
    <property type="molecule type" value="Genomic_DNA"/>
</dbReference>
<name>A0ABD3T5X2_SINWO</name>
<dbReference type="GO" id="GO:0008270">
    <property type="term" value="F:zinc ion binding"/>
    <property type="evidence" value="ECO:0007669"/>
    <property type="project" value="UniProtKB-KW"/>
</dbReference>
<evidence type="ECO:0000256" key="4">
    <source>
        <dbReference type="PROSITE-ProRule" id="PRU00146"/>
    </source>
</evidence>
<dbReference type="SMART" id="SM00249">
    <property type="entry name" value="PHD"/>
    <property type="match status" value="1"/>
</dbReference>
<reference evidence="6 7" key="1">
    <citation type="submission" date="2024-11" db="EMBL/GenBank/DDBJ databases">
        <title>Chromosome-level genome assembly of the freshwater bivalve Anodonta woodiana.</title>
        <authorList>
            <person name="Chen X."/>
        </authorList>
    </citation>
    <scope>NUCLEOTIDE SEQUENCE [LARGE SCALE GENOMIC DNA]</scope>
    <source>
        <strain evidence="6">MN2024</strain>
        <tissue evidence="6">Gills</tissue>
    </source>
</reference>
<dbReference type="Proteomes" id="UP001634394">
    <property type="component" value="Unassembled WGS sequence"/>
</dbReference>
<evidence type="ECO:0000259" key="5">
    <source>
        <dbReference type="PROSITE" id="PS50016"/>
    </source>
</evidence>
<keyword evidence="2 4" id="KW-0863">Zinc-finger</keyword>
<comment type="caution">
    <text evidence="6">The sequence shown here is derived from an EMBL/GenBank/DDBJ whole genome shotgun (WGS) entry which is preliminary data.</text>
</comment>
<dbReference type="InterPro" id="IPR011011">
    <property type="entry name" value="Znf_FYVE_PHD"/>
</dbReference>
<dbReference type="SUPFAM" id="SSF57903">
    <property type="entry name" value="FYVE/PHD zinc finger"/>
    <property type="match status" value="1"/>
</dbReference>
<dbReference type="CDD" id="cd22343">
    <property type="entry name" value="PDDEXK_lambda_exonuclease-like"/>
    <property type="match status" value="1"/>
</dbReference>
<dbReference type="InterPro" id="IPR011604">
    <property type="entry name" value="PDDEXK-like_dom_sf"/>
</dbReference>
<keyword evidence="3" id="KW-0862">Zinc</keyword>
<dbReference type="PROSITE" id="PS50016">
    <property type="entry name" value="ZF_PHD_2"/>
    <property type="match status" value="1"/>
</dbReference>
<dbReference type="InterPro" id="IPR019787">
    <property type="entry name" value="Znf_PHD-finger"/>
</dbReference>
<dbReference type="InterPro" id="IPR019080">
    <property type="entry name" value="YqaJ_viral_recombinase"/>
</dbReference>
<dbReference type="Gene3D" id="3.90.320.10">
    <property type="match status" value="1"/>
</dbReference>
<dbReference type="PANTHER" id="PTHR47526">
    <property type="entry name" value="ATP-DEPENDENT DNA HELICASE"/>
    <property type="match status" value="1"/>
</dbReference>
<dbReference type="InterPro" id="IPR013083">
    <property type="entry name" value="Znf_RING/FYVE/PHD"/>
</dbReference>
<dbReference type="SUPFAM" id="SSF52980">
    <property type="entry name" value="Restriction endonuclease-like"/>
    <property type="match status" value="1"/>
</dbReference>
<dbReference type="AlphaFoldDB" id="A0ABD3T5X2"/>
<sequence>MNEKSKILPSKPRYVDTLAPISKARYIDKIRLIDNKDPYEIAKAEWSTDVNKCPDIQYPDIVNYLVNTQSAYTLSDMKAYKSLESYNYFVSGWVKEMSNLTINSKCLVSGKKVVGKPVEEIDFTSAKSKKKRLDALICNTPLIVKVVKNVPNIPPPSVNELADFFEGLYCSGTKPALLSLVPGYAHHYVPKSLDKKVPLVLSELRDENFVTADKDHLLEHCREVFKTLTLNDEEVRNVELETTNQANSREWHRFRIGRITASRIKAVCHASNEKPPQSLIKAICYPETVKLNTKATKFGCDHEKEARKQYIDIMRKEHENFFVKENGLVLNKKYPHLGASPDGLGSCDCCGDVCIEIKCPFGKKDSKIDDTFECLETFGGQLRLKRKHQYYYQVQCHLLVSENEFCDFIVWTEKDCQCERIPVDNEFCQNMLMQSKQFFESAILPELIGKLYSRPTISDKTVVPVVSNTLACASNSSVGNIAGACGTTDQNILICICQTLYNPDTDDVIGCDDKNCPYMWFHFKCMKIKRVPKGAWICPVCRNK</sequence>
<dbReference type="InterPro" id="IPR001965">
    <property type="entry name" value="Znf_PHD"/>
</dbReference>
<evidence type="ECO:0000313" key="7">
    <source>
        <dbReference type="Proteomes" id="UP001634394"/>
    </source>
</evidence>
<proteinExistence type="predicted"/>
<dbReference type="Pfam" id="PF09588">
    <property type="entry name" value="YqaJ"/>
    <property type="match status" value="1"/>
</dbReference>
<dbReference type="Gene3D" id="3.30.40.10">
    <property type="entry name" value="Zinc/RING finger domain, C3HC4 (zinc finger)"/>
    <property type="match status" value="1"/>
</dbReference>
<evidence type="ECO:0000256" key="1">
    <source>
        <dbReference type="ARBA" id="ARBA00022723"/>
    </source>
</evidence>
<accession>A0ABD3T5X2</accession>
<dbReference type="PANTHER" id="PTHR47526:SF4">
    <property type="entry name" value="SWIM-TYPE DOMAIN-CONTAINING PROTEIN"/>
    <property type="match status" value="1"/>
</dbReference>
<organism evidence="6 7">
    <name type="scientific">Sinanodonta woodiana</name>
    <name type="common">Chinese pond mussel</name>
    <name type="synonym">Anodonta woodiana</name>
    <dbReference type="NCBI Taxonomy" id="1069815"/>
    <lineage>
        <taxon>Eukaryota</taxon>
        <taxon>Metazoa</taxon>
        <taxon>Spiralia</taxon>
        <taxon>Lophotrochozoa</taxon>
        <taxon>Mollusca</taxon>
        <taxon>Bivalvia</taxon>
        <taxon>Autobranchia</taxon>
        <taxon>Heteroconchia</taxon>
        <taxon>Palaeoheterodonta</taxon>
        <taxon>Unionida</taxon>
        <taxon>Unionoidea</taxon>
        <taxon>Unionidae</taxon>
        <taxon>Unioninae</taxon>
        <taxon>Sinanodonta</taxon>
    </lineage>
</organism>
<dbReference type="InterPro" id="IPR011335">
    <property type="entry name" value="Restrct_endonuc-II-like"/>
</dbReference>
<evidence type="ECO:0000256" key="3">
    <source>
        <dbReference type="ARBA" id="ARBA00022833"/>
    </source>
</evidence>
<evidence type="ECO:0000313" key="6">
    <source>
        <dbReference type="EMBL" id="KAL3832311.1"/>
    </source>
</evidence>
<dbReference type="InterPro" id="IPR019786">
    <property type="entry name" value="Zinc_finger_PHD-type_CS"/>
</dbReference>